<dbReference type="EMBL" id="JH993148">
    <property type="protein sequence ID" value="EKX33281.1"/>
    <property type="molecule type" value="Genomic_DNA"/>
</dbReference>
<proteinExistence type="predicted"/>
<reference evidence="1 3" key="1">
    <citation type="journal article" date="2012" name="Nature">
        <title>Algal genomes reveal evolutionary mosaicism and the fate of nucleomorphs.</title>
        <authorList>
            <consortium name="DOE Joint Genome Institute"/>
            <person name="Curtis B.A."/>
            <person name="Tanifuji G."/>
            <person name="Burki F."/>
            <person name="Gruber A."/>
            <person name="Irimia M."/>
            <person name="Maruyama S."/>
            <person name="Arias M.C."/>
            <person name="Ball S.G."/>
            <person name="Gile G.H."/>
            <person name="Hirakawa Y."/>
            <person name="Hopkins J.F."/>
            <person name="Kuo A."/>
            <person name="Rensing S.A."/>
            <person name="Schmutz J."/>
            <person name="Symeonidi A."/>
            <person name="Elias M."/>
            <person name="Eveleigh R.J."/>
            <person name="Herman E.K."/>
            <person name="Klute M.J."/>
            <person name="Nakayama T."/>
            <person name="Obornik M."/>
            <person name="Reyes-Prieto A."/>
            <person name="Armbrust E.V."/>
            <person name="Aves S.J."/>
            <person name="Beiko R.G."/>
            <person name="Coutinho P."/>
            <person name="Dacks J.B."/>
            <person name="Durnford D.G."/>
            <person name="Fast N.M."/>
            <person name="Green B.R."/>
            <person name="Grisdale C.J."/>
            <person name="Hempel F."/>
            <person name="Henrissat B."/>
            <person name="Hoppner M.P."/>
            <person name="Ishida K."/>
            <person name="Kim E."/>
            <person name="Koreny L."/>
            <person name="Kroth P.G."/>
            <person name="Liu Y."/>
            <person name="Malik S.B."/>
            <person name="Maier U.G."/>
            <person name="McRose D."/>
            <person name="Mock T."/>
            <person name="Neilson J.A."/>
            <person name="Onodera N.T."/>
            <person name="Poole A.M."/>
            <person name="Pritham E.J."/>
            <person name="Richards T.A."/>
            <person name="Rocap G."/>
            <person name="Roy S.W."/>
            <person name="Sarai C."/>
            <person name="Schaack S."/>
            <person name="Shirato S."/>
            <person name="Slamovits C.H."/>
            <person name="Spencer D.F."/>
            <person name="Suzuki S."/>
            <person name="Worden A.Z."/>
            <person name="Zauner S."/>
            <person name="Barry K."/>
            <person name="Bell C."/>
            <person name="Bharti A.K."/>
            <person name="Crow J.A."/>
            <person name="Grimwood J."/>
            <person name="Kramer R."/>
            <person name="Lindquist E."/>
            <person name="Lucas S."/>
            <person name="Salamov A."/>
            <person name="McFadden G.I."/>
            <person name="Lane C.E."/>
            <person name="Keeling P.J."/>
            <person name="Gray M.W."/>
            <person name="Grigoriev I.V."/>
            <person name="Archibald J.M."/>
        </authorList>
    </citation>
    <scope>NUCLEOTIDE SEQUENCE</scope>
    <source>
        <strain evidence="1 3">CCMP2712</strain>
    </source>
</reference>
<reference evidence="3" key="2">
    <citation type="submission" date="2012-11" db="EMBL/GenBank/DDBJ databases">
        <authorList>
            <person name="Kuo A."/>
            <person name="Curtis B.A."/>
            <person name="Tanifuji G."/>
            <person name="Burki F."/>
            <person name="Gruber A."/>
            <person name="Irimia M."/>
            <person name="Maruyama S."/>
            <person name="Arias M.C."/>
            <person name="Ball S.G."/>
            <person name="Gile G.H."/>
            <person name="Hirakawa Y."/>
            <person name="Hopkins J.F."/>
            <person name="Rensing S.A."/>
            <person name="Schmutz J."/>
            <person name="Symeonidi A."/>
            <person name="Elias M."/>
            <person name="Eveleigh R.J."/>
            <person name="Herman E.K."/>
            <person name="Klute M.J."/>
            <person name="Nakayama T."/>
            <person name="Obornik M."/>
            <person name="Reyes-Prieto A."/>
            <person name="Armbrust E.V."/>
            <person name="Aves S.J."/>
            <person name="Beiko R.G."/>
            <person name="Coutinho P."/>
            <person name="Dacks J.B."/>
            <person name="Durnford D.G."/>
            <person name="Fast N.M."/>
            <person name="Green B.R."/>
            <person name="Grisdale C."/>
            <person name="Hempe F."/>
            <person name="Henrissat B."/>
            <person name="Hoppner M.P."/>
            <person name="Ishida K.-I."/>
            <person name="Kim E."/>
            <person name="Koreny L."/>
            <person name="Kroth P.G."/>
            <person name="Liu Y."/>
            <person name="Malik S.-B."/>
            <person name="Maier U.G."/>
            <person name="McRose D."/>
            <person name="Mock T."/>
            <person name="Neilson J.A."/>
            <person name="Onodera N.T."/>
            <person name="Poole A.M."/>
            <person name="Pritham E.J."/>
            <person name="Richards T.A."/>
            <person name="Rocap G."/>
            <person name="Roy S.W."/>
            <person name="Sarai C."/>
            <person name="Schaack S."/>
            <person name="Shirato S."/>
            <person name="Slamovits C.H."/>
            <person name="Spencer D.F."/>
            <person name="Suzuki S."/>
            <person name="Worden A.Z."/>
            <person name="Zauner S."/>
            <person name="Barry K."/>
            <person name="Bell C."/>
            <person name="Bharti A.K."/>
            <person name="Crow J.A."/>
            <person name="Grimwood J."/>
            <person name="Kramer R."/>
            <person name="Lindquist E."/>
            <person name="Lucas S."/>
            <person name="Salamov A."/>
            <person name="McFadden G.I."/>
            <person name="Lane C.E."/>
            <person name="Keeling P.J."/>
            <person name="Gray M.W."/>
            <person name="Grigoriev I.V."/>
            <person name="Archibald J.M."/>
        </authorList>
    </citation>
    <scope>NUCLEOTIDE SEQUENCE</scope>
    <source>
        <strain evidence="3">CCMP2712</strain>
    </source>
</reference>
<dbReference type="PaxDb" id="55529-EKX33281"/>
<keyword evidence="3" id="KW-1185">Reference proteome</keyword>
<evidence type="ECO:0000313" key="1">
    <source>
        <dbReference type="EMBL" id="EKX33281.1"/>
    </source>
</evidence>
<dbReference type="AlphaFoldDB" id="L1IAM0"/>
<evidence type="ECO:0000313" key="3">
    <source>
        <dbReference type="Proteomes" id="UP000011087"/>
    </source>
</evidence>
<accession>L1IAM0</accession>
<dbReference type="HOGENOM" id="CLU_1067303_0_0_1"/>
<protein>
    <submittedName>
        <fullName evidence="1 2">Uncharacterized protein</fullName>
    </submittedName>
</protein>
<dbReference type="GeneID" id="17290004"/>
<dbReference type="EnsemblProtists" id="EKX33281">
    <property type="protein sequence ID" value="EKX33281"/>
    <property type="gene ID" value="GUITHDRAFT_166510"/>
</dbReference>
<name>L1IAM0_GUITC</name>
<dbReference type="RefSeq" id="XP_005820261.1">
    <property type="nucleotide sequence ID" value="XM_005820204.1"/>
</dbReference>
<gene>
    <name evidence="1" type="ORF">GUITHDRAFT_166510</name>
</gene>
<reference evidence="2" key="3">
    <citation type="submission" date="2015-06" db="UniProtKB">
        <authorList>
            <consortium name="EnsemblProtists"/>
        </authorList>
    </citation>
    <scope>IDENTIFICATION</scope>
</reference>
<dbReference type="Proteomes" id="UP000011087">
    <property type="component" value="Unassembled WGS sequence"/>
</dbReference>
<organism evidence="1">
    <name type="scientific">Guillardia theta (strain CCMP2712)</name>
    <name type="common">Cryptophyte</name>
    <dbReference type="NCBI Taxonomy" id="905079"/>
    <lineage>
        <taxon>Eukaryota</taxon>
        <taxon>Cryptophyceae</taxon>
        <taxon>Pyrenomonadales</taxon>
        <taxon>Geminigeraceae</taxon>
        <taxon>Guillardia</taxon>
    </lineage>
</organism>
<dbReference type="KEGG" id="gtt:GUITHDRAFT_166510"/>
<sequence>MLTSMFMDMPYSIRSAFDAGLRAIEKIILGGKLAEFTAMRRLEVPVAAGPYSIERLKETMTWDTSTGYWIMDVDPQTMSRTRLEVSSGIATFMNVHPDEMLARVGNCDNPIPQSQLEFFGSITYEIAFMQSSKLVRNLRLVRRCPKGGKLLDPMLCRLTTIRERDSFGRMVRVMNILQRLTPSDYDQELMTKPTTCRPLLWVIGDQRNGDDLLQSANYDYLFSQSFRGMKETMEGQRSLLRLQREVSQIFKPFVDFAALQT</sequence>
<evidence type="ECO:0000313" key="2">
    <source>
        <dbReference type="EnsemblProtists" id="EKX33281"/>
    </source>
</evidence>